<protein>
    <submittedName>
        <fullName evidence="7">NINE protein</fullName>
    </submittedName>
</protein>
<dbReference type="RefSeq" id="WP_163912274.1">
    <property type="nucleotide sequence ID" value="NZ_JAAGWD010000001.1"/>
</dbReference>
<evidence type="ECO:0000256" key="2">
    <source>
        <dbReference type="ARBA" id="ARBA00022692"/>
    </source>
</evidence>
<evidence type="ECO:0000313" key="7">
    <source>
        <dbReference type="EMBL" id="NEM96683.1"/>
    </source>
</evidence>
<organism evidence="7 8">
    <name type="scientific">Pontibacter burrus</name>
    <dbReference type="NCBI Taxonomy" id="2704466"/>
    <lineage>
        <taxon>Bacteria</taxon>
        <taxon>Pseudomonadati</taxon>
        <taxon>Bacteroidota</taxon>
        <taxon>Cytophagia</taxon>
        <taxon>Cytophagales</taxon>
        <taxon>Hymenobacteraceae</taxon>
        <taxon>Pontibacter</taxon>
    </lineage>
</organism>
<evidence type="ECO:0000256" key="3">
    <source>
        <dbReference type="ARBA" id="ARBA00022989"/>
    </source>
</evidence>
<reference evidence="7 8" key="1">
    <citation type="submission" date="2020-02" db="EMBL/GenBank/DDBJ databases">
        <authorList>
            <person name="Kim M.K."/>
        </authorList>
    </citation>
    <scope>NUCLEOTIDE SEQUENCE [LARGE SCALE GENOMIC DNA]</scope>
    <source>
        <strain evidence="7 8">BT327</strain>
    </source>
</reference>
<feature type="transmembrane region" description="Helical" evidence="5">
    <location>
        <begin position="73"/>
        <end position="92"/>
    </location>
</feature>
<comment type="caution">
    <text evidence="7">The sequence shown here is derived from an EMBL/GenBank/DDBJ whole genome shotgun (WGS) entry which is preliminary data.</text>
</comment>
<evidence type="ECO:0000259" key="6">
    <source>
        <dbReference type="Pfam" id="PF05154"/>
    </source>
</evidence>
<keyword evidence="2 5" id="KW-0812">Transmembrane</keyword>
<feature type="domain" description="TM2" evidence="6">
    <location>
        <begin position="48"/>
        <end position="92"/>
    </location>
</feature>
<dbReference type="InterPro" id="IPR007829">
    <property type="entry name" value="TM2"/>
</dbReference>
<dbReference type="GO" id="GO:0016020">
    <property type="term" value="C:membrane"/>
    <property type="evidence" value="ECO:0007669"/>
    <property type="project" value="UniProtKB-SubCell"/>
</dbReference>
<dbReference type="Proteomes" id="UP000474777">
    <property type="component" value="Unassembled WGS sequence"/>
</dbReference>
<accession>A0A6B3LL42</accession>
<gene>
    <name evidence="7" type="ORF">GXP69_03160</name>
</gene>
<evidence type="ECO:0000256" key="4">
    <source>
        <dbReference type="ARBA" id="ARBA00023136"/>
    </source>
</evidence>
<keyword evidence="8" id="KW-1185">Reference proteome</keyword>
<comment type="subcellular location">
    <subcellularLocation>
        <location evidence="1">Membrane</location>
        <topology evidence="1">Multi-pass membrane protein</topology>
    </subcellularLocation>
</comment>
<dbReference type="Pfam" id="PF05154">
    <property type="entry name" value="TM2"/>
    <property type="match status" value="1"/>
</dbReference>
<dbReference type="EMBL" id="JAAGWD010000001">
    <property type="protein sequence ID" value="NEM96683.1"/>
    <property type="molecule type" value="Genomic_DNA"/>
</dbReference>
<evidence type="ECO:0000256" key="5">
    <source>
        <dbReference type="SAM" id="Phobius"/>
    </source>
</evidence>
<evidence type="ECO:0000313" key="8">
    <source>
        <dbReference type="Proteomes" id="UP000474777"/>
    </source>
</evidence>
<dbReference type="AlphaFoldDB" id="A0A6B3LL42"/>
<sequence length="115" mass="13319">MARMLNFMPELEPNELQYIQSLVENLSDEDAKQFAFIYRARRKKPQEVLILIIVGFLLIAGLQRFYLGQIGMGLLYLLTGGLCLVGTILDLINYKRLAYEYNVKEAQKVLSMLHY</sequence>
<name>A0A6B3LL42_9BACT</name>
<evidence type="ECO:0000256" key="1">
    <source>
        <dbReference type="ARBA" id="ARBA00004141"/>
    </source>
</evidence>
<keyword evidence="4 5" id="KW-0472">Membrane</keyword>
<keyword evidence="3 5" id="KW-1133">Transmembrane helix</keyword>
<proteinExistence type="predicted"/>
<feature type="transmembrane region" description="Helical" evidence="5">
    <location>
        <begin position="48"/>
        <end position="67"/>
    </location>
</feature>